<dbReference type="InterPro" id="IPR003593">
    <property type="entry name" value="AAA+_ATPase"/>
</dbReference>
<evidence type="ECO:0000256" key="1">
    <source>
        <dbReference type="ARBA" id="ARBA00006914"/>
    </source>
</evidence>
<dbReference type="SMART" id="SM00382">
    <property type="entry name" value="AAA"/>
    <property type="match status" value="1"/>
</dbReference>
<dbReference type="AlphaFoldDB" id="A0A426U1T9"/>
<evidence type="ECO:0000313" key="5">
    <source>
        <dbReference type="EMBL" id="RRR73379.1"/>
    </source>
</evidence>
<accession>A0A426U1T9</accession>
<dbReference type="Proteomes" id="UP000280307">
    <property type="component" value="Unassembled WGS sequence"/>
</dbReference>
<comment type="caution">
    <text evidence="5">The sequence shown here is derived from an EMBL/GenBank/DDBJ whole genome shotgun (WGS) entry which is preliminary data.</text>
</comment>
<keyword evidence="2" id="KW-0547">Nucleotide-binding</keyword>
<dbReference type="CDD" id="cd19481">
    <property type="entry name" value="RecA-like_protease"/>
    <property type="match status" value="1"/>
</dbReference>
<name>A0A426U1T9_9CHLR</name>
<gene>
    <name evidence="5" type="ORF">EI684_08790</name>
</gene>
<proteinExistence type="inferred from homology"/>
<feature type="domain" description="AAA+ ATPase" evidence="4">
    <location>
        <begin position="435"/>
        <end position="567"/>
    </location>
</feature>
<dbReference type="EMBL" id="RSAS01000343">
    <property type="protein sequence ID" value="RRR73379.1"/>
    <property type="molecule type" value="Genomic_DNA"/>
</dbReference>
<evidence type="ECO:0000256" key="3">
    <source>
        <dbReference type="ARBA" id="ARBA00022840"/>
    </source>
</evidence>
<organism evidence="5 6">
    <name type="scientific">Candidatus Viridilinea halotolerans</name>
    <dbReference type="NCBI Taxonomy" id="2491704"/>
    <lineage>
        <taxon>Bacteria</taxon>
        <taxon>Bacillati</taxon>
        <taxon>Chloroflexota</taxon>
        <taxon>Chloroflexia</taxon>
        <taxon>Chloroflexales</taxon>
        <taxon>Chloroflexineae</taxon>
        <taxon>Oscillochloridaceae</taxon>
        <taxon>Candidatus Viridilinea</taxon>
    </lineage>
</organism>
<dbReference type="GO" id="GO:0005524">
    <property type="term" value="F:ATP binding"/>
    <property type="evidence" value="ECO:0007669"/>
    <property type="project" value="UniProtKB-KW"/>
</dbReference>
<protein>
    <submittedName>
        <fullName evidence="5">ATP-binding protein</fullName>
    </submittedName>
</protein>
<evidence type="ECO:0000259" key="4">
    <source>
        <dbReference type="SMART" id="SM00382"/>
    </source>
</evidence>
<evidence type="ECO:0000313" key="6">
    <source>
        <dbReference type="Proteomes" id="UP000280307"/>
    </source>
</evidence>
<dbReference type="Pfam" id="PF22977">
    <property type="entry name" value="WHD"/>
    <property type="match status" value="1"/>
</dbReference>
<keyword evidence="3 5" id="KW-0067">ATP-binding</keyword>
<dbReference type="Pfam" id="PF00004">
    <property type="entry name" value="AAA"/>
    <property type="match status" value="1"/>
</dbReference>
<dbReference type="SUPFAM" id="SSF52540">
    <property type="entry name" value="P-loop containing nucleoside triphosphate hydrolases"/>
    <property type="match status" value="1"/>
</dbReference>
<dbReference type="InterPro" id="IPR027417">
    <property type="entry name" value="P-loop_NTPase"/>
</dbReference>
<sequence>MDAPLTAEWSTLNQEYLAGEMERLHALLQARIAQRTGEEVGVQAEPEDVPTLDPPSALERLVWLFELSSFERDLLLLAAAVELDGRFSHLCAALHDNPECSYPTFGLALTNLPGAHWDAFAPSGALRRWRLLELGTGPTLTSSPLRVSEQVLHYLMGMQALDERLLRFLLPVEPPQTLSLSLQTLADGLVATWEQEVAPLPLIQLCGEGYDGKRVVAAAACAQVGLRLYALPSERLPTSMAELDLLVALWQRDAALVPSALLVELDALEGLDAERQRAVGYLLEQVAGPLLLATRERRPLRRRPWVSFEVSKPPLDEQRGLWREVLGGQAAALNGQLDALVAQFDFDWGAIHTTGRLVGQMADADMAAALWRACRLQARSQLESLAQRLEPMATWDDLVLPEAQFQTLQTIAAHVRQRARVYEQWGFAGKGRRGLGMSALFAGPSGTGKTTAAEVLAGVLQLDLYRIDLSALVSKYIGETEKNLRRIFDAAEESGALLLFDEADALFGKRSEVKDSHDRYANIEVSYLLQRMEAYRGLAILTTNMKQSLDQAFLRRIRFVVQFPFPDVAQRTELWRRIFPAATPTEGLDVQKLARLNVAGGNIRTIALNAAFLAADAGTPVQMQHILQAARVEYAKLERPLTEAERW</sequence>
<dbReference type="GO" id="GO:0016887">
    <property type="term" value="F:ATP hydrolysis activity"/>
    <property type="evidence" value="ECO:0007669"/>
    <property type="project" value="InterPro"/>
</dbReference>
<dbReference type="InterPro" id="IPR054472">
    <property type="entry name" value="WHD"/>
</dbReference>
<dbReference type="Gene3D" id="3.40.50.300">
    <property type="entry name" value="P-loop containing nucleotide triphosphate hydrolases"/>
    <property type="match status" value="1"/>
</dbReference>
<dbReference type="InterPro" id="IPR050221">
    <property type="entry name" value="26S_Proteasome_ATPase"/>
</dbReference>
<dbReference type="InterPro" id="IPR003959">
    <property type="entry name" value="ATPase_AAA_core"/>
</dbReference>
<evidence type="ECO:0000256" key="2">
    <source>
        <dbReference type="ARBA" id="ARBA00022741"/>
    </source>
</evidence>
<comment type="similarity">
    <text evidence="1">Belongs to the AAA ATPase family.</text>
</comment>
<dbReference type="PANTHER" id="PTHR23073">
    <property type="entry name" value="26S PROTEASOME REGULATORY SUBUNIT"/>
    <property type="match status" value="1"/>
</dbReference>
<reference evidence="5 6" key="1">
    <citation type="submission" date="2018-12" db="EMBL/GenBank/DDBJ databases">
        <title>Genome Sequence of Candidatus Viridilinea halotolerans isolated from saline sulfide-rich spring.</title>
        <authorList>
            <person name="Grouzdev D.S."/>
            <person name="Burganskaya E.I."/>
            <person name="Krutkina M.S."/>
            <person name="Sukhacheva M.V."/>
            <person name="Gorlenko V.M."/>
        </authorList>
    </citation>
    <scope>NUCLEOTIDE SEQUENCE [LARGE SCALE GENOMIC DNA]</scope>
    <source>
        <strain evidence="5">Chok-6</strain>
    </source>
</reference>